<protein>
    <submittedName>
        <fullName evidence="3">Uncharacterized protein</fullName>
    </submittedName>
</protein>
<dbReference type="Proteomes" id="UP000663868">
    <property type="component" value="Unassembled WGS sequence"/>
</dbReference>
<dbReference type="EMBL" id="CAJOBB010011940">
    <property type="protein sequence ID" value="CAF4268909.1"/>
    <property type="molecule type" value="Genomic_DNA"/>
</dbReference>
<dbReference type="AlphaFoldDB" id="A0A820FYA3"/>
<sequence>VISVIRAYSIFDLVVIAFISSSVGSYVEV</sequence>
<organism evidence="3 4">
    <name type="scientific">Adineta steineri</name>
    <dbReference type="NCBI Taxonomy" id="433720"/>
    <lineage>
        <taxon>Eukaryota</taxon>
        <taxon>Metazoa</taxon>
        <taxon>Spiralia</taxon>
        <taxon>Gnathifera</taxon>
        <taxon>Rotifera</taxon>
        <taxon>Eurotatoria</taxon>
        <taxon>Bdelloidea</taxon>
        <taxon>Adinetida</taxon>
        <taxon>Adinetidae</taxon>
        <taxon>Adineta</taxon>
    </lineage>
</organism>
<keyword evidence="1" id="KW-0812">Transmembrane</keyword>
<gene>
    <name evidence="2" type="ORF">JYZ213_LOCUS37343</name>
    <name evidence="3" type="ORF">KXQ929_LOCUS43772</name>
</gene>
<evidence type="ECO:0000313" key="4">
    <source>
        <dbReference type="Proteomes" id="UP000663868"/>
    </source>
</evidence>
<feature type="non-terminal residue" evidence="3">
    <location>
        <position position="1"/>
    </location>
</feature>
<evidence type="ECO:0000256" key="1">
    <source>
        <dbReference type="SAM" id="Phobius"/>
    </source>
</evidence>
<comment type="caution">
    <text evidence="3">The sequence shown here is derived from an EMBL/GenBank/DDBJ whole genome shotgun (WGS) entry which is preliminary data.</text>
</comment>
<accession>A0A820FYA3</accession>
<proteinExistence type="predicted"/>
<evidence type="ECO:0000313" key="3">
    <source>
        <dbReference type="EMBL" id="CAF4268909.1"/>
    </source>
</evidence>
<dbReference type="EMBL" id="CAJNOG010000989">
    <property type="protein sequence ID" value="CAF1393448.1"/>
    <property type="molecule type" value="Genomic_DNA"/>
</dbReference>
<name>A0A820FYA3_9BILA</name>
<keyword evidence="1" id="KW-0472">Membrane</keyword>
<feature type="transmembrane region" description="Helical" evidence="1">
    <location>
        <begin position="7"/>
        <end position="27"/>
    </location>
</feature>
<reference evidence="3" key="1">
    <citation type="submission" date="2021-02" db="EMBL/GenBank/DDBJ databases">
        <authorList>
            <person name="Nowell W R."/>
        </authorList>
    </citation>
    <scope>NUCLEOTIDE SEQUENCE</scope>
</reference>
<dbReference type="Proteomes" id="UP000663845">
    <property type="component" value="Unassembled WGS sequence"/>
</dbReference>
<keyword evidence="1" id="KW-1133">Transmembrane helix</keyword>
<evidence type="ECO:0000313" key="2">
    <source>
        <dbReference type="EMBL" id="CAF1393448.1"/>
    </source>
</evidence>